<dbReference type="EMBL" id="JAXCGZ010016572">
    <property type="protein sequence ID" value="KAK7069397.1"/>
    <property type="molecule type" value="Genomic_DNA"/>
</dbReference>
<accession>A0AAN9A4M6</accession>
<evidence type="ECO:0000313" key="2">
    <source>
        <dbReference type="Proteomes" id="UP001381693"/>
    </source>
</evidence>
<dbReference type="Proteomes" id="UP001381693">
    <property type="component" value="Unassembled WGS sequence"/>
</dbReference>
<evidence type="ECO:0000313" key="1">
    <source>
        <dbReference type="EMBL" id="KAK7069397.1"/>
    </source>
</evidence>
<keyword evidence="2" id="KW-1185">Reference proteome</keyword>
<protein>
    <submittedName>
        <fullName evidence="1">Uncharacterized protein</fullName>
    </submittedName>
</protein>
<sequence>MKEIMERFVEEQPVTANPEQFWSAVQIYTEKPHVLNRKVCGVTNLWIGYSEKHFHRNSVNKLIDRVTSFSQKVENDRQQIPVEDNSSSTVDSEQVVYLKTALLEEGFHTYLRTCNQDNQDRNNATIASYKQEHSKELLNDPESNSVKEEISQAIPWNKRSFKYAVIIRKLHPKQLQKYRSKLEVVFI</sequence>
<name>A0AAN9A4M6_HALRR</name>
<gene>
    <name evidence="1" type="ORF">SK128_020422</name>
</gene>
<reference evidence="1 2" key="1">
    <citation type="submission" date="2023-11" db="EMBL/GenBank/DDBJ databases">
        <title>Halocaridina rubra genome assembly.</title>
        <authorList>
            <person name="Smith C."/>
        </authorList>
    </citation>
    <scope>NUCLEOTIDE SEQUENCE [LARGE SCALE GENOMIC DNA]</scope>
    <source>
        <strain evidence="1">EP-1</strain>
        <tissue evidence="1">Whole</tissue>
    </source>
</reference>
<comment type="caution">
    <text evidence="1">The sequence shown here is derived from an EMBL/GenBank/DDBJ whole genome shotgun (WGS) entry which is preliminary data.</text>
</comment>
<dbReference type="AlphaFoldDB" id="A0AAN9A4M6"/>
<proteinExistence type="predicted"/>
<organism evidence="1 2">
    <name type="scientific">Halocaridina rubra</name>
    <name type="common">Hawaiian red shrimp</name>
    <dbReference type="NCBI Taxonomy" id="373956"/>
    <lineage>
        <taxon>Eukaryota</taxon>
        <taxon>Metazoa</taxon>
        <taxon>Ecdysozoa</taxon>
        <taxon>Arthropoda</taxon>
        <taxon>Crustacea</taxon>
        <taxon>Multicrustacea</taxon>
        <taxon>Malacostraca</taxon>
        <taxon>Eumalacostraca</taxon>
        <taxon>Eucarida</taxon>
        <taxon>Decapoda</taxon>
        <taxon>Pleocyemata</taxon>
        <taxon>Caridea</taxon>
        <taxon>Atyoidea</taxon>
        <taxon>Atyidae</taxon>
        <taxon>Halocaridina</taxon>
    </lineage>
</organism>
<feature type="non-terminal residue" evidence="1">
    <location>
        <position position="187"/>
    </location>
</feature>